<feature type="region of interest" description="Disordered" evidence="1">
    <location>
        <begin position="131"/>
        <end position="150"/>
    </location>
</feature>
<organism evidence="2">
    <name type="scientific">Salix viminalis</name>
    <name type="common">Common osier</name>
    <name type="synonym">Basket willow</name>
    <dbReference type="NCBI Taxonomy" id="40686"/>
    <lineage>
        <taxon>Eukaryota</taxon>
        <taxon>Viridiplantae</taxon>
        <taxon>Streptophyta</taxon>
        <taxon>Embryophyta</taxon>
        <taxon>Tracheophyta</taxon>
        <taxon>Spermatophyta</taxon>
        <taxon>Magnoliopsida</taxon>
        <taxon>eudicotyledons</taxon>
        <taxon>Gunneridae</taxon>
        <taxon>Pentapetalae</taxon>
        <taxon>rosids</taxon>
        <taxon>fabids</taxon>
        <taxon>Malpighiales</taxon>
        <taxon>Salicaceae</taxon>
        <taxon>Saliceae</taxon>
        <taxon>Salix</taxon>
    </lineage>
</organism>
<name>A0A6N2KA01_SALVM</name>
<protein>
    <submittedName>
        <fullName evidence="2">Uncharacterized protein</fullName>
    </submittedName>
</protein>
<reference evidence="2" key="1">
    <citation type="submission" date="2019-03" db="EMBL/GenBank/DDBJ databases">
        <authorList>
            <person name="Mank J."/>
            <person name="Almeida P."/>
        </authorList>
    </citation>
    <scope>NUCLEOTIDE SEQUENCE</scope>
    <source>
        <strain evidence="2">78183</strain>
    </source>
</reference>
<evidence type="ECO:0000313" key="2">
    <source>
        <dbReference type="EMBL" id="VFU20143.1"/>
    </source>
</evidence>
<proteinExistence type="predicted"/>
<accession>A0A6N2KA01</accession>
<evidence type="ECO:0000256" key="1">
    <source>
        <dbReference type="SAM" id="MobiDB-lite"/>
    </source>
</evidence>
<dbReference type="AlphaFoldDB" id="A0A6N2KA01"/>
<dbReference type="EMBL" id="CAADRP010000001">
    <property type="protein sequence ID" value="VFU20143.1"/>
    <property type="molecule type" value="Genomic_DNA"/>
</dbReference>
<gene>
    <name evidence="2" type="ORF">SVIM_LOCUS3254</name>
</gene>
<sequence>MAGKSKCCANDCSLNCYKIYNVASLVLLNAIISEFPFMHPSFGVLALVLCLSQELLAKRFLGSFLVFMDTEDRILYINDEGVIPEALSCVLTLTFAMFRGLHMPSPFSPRHCGGGFLTFRRHLLPFSNPLARSRSSTTESEPYAHTAYTQVKEPTRGLEQRQVHHDVIWGGGFWKQSECISRADPNVIPYMLQRRER</sequence>